<dbReference type="EMBL" id="BLLF01003075">
    <property type="protein sequence ID" value="GFH26264.1"/>
    <property type="molecule type" value="Genomic_DNA"/>
</dbReference>
<proteinExistence type="predicted"/>
<evidence type="ECO:0000313" key="2">
    <source>
        <dbReference type="Proteomes" id="UP000485058"/>
    </source>
</evidence>
<keyword evidence="2" id="KW-1185">Reference proteome</keyword>
<sequence>MFLATDVDRLPPCHGSRLCGRAGWGTPASCQSGMRPAGARGSPVLVVKVRGQCQHPGDGPVGGVGAAALQLLEDGLAQSPVEAPNQLQDNGHLDGINRLSSAPYILAYSLWSEWDVTSCLCPKAVLSSALILPQAATYSALAPDKGSISLRQAWPSLTQLLQLLKFPNHCQGNNLILKDELDCDIVIGMSYSWLNNNNSAAYRSAHPSTRPCVTLATHYELVAIAPPPSLLPNS</sequence>
<gene>
    <name evidence="1" type="ORF">HaLaN_24386</name>
</gene>
<name>A0A6A0A2U1_HAELA</name>
<evidence type="ECO:0000313" key="1">
    <source>
        <dbReference type="EMBL" id="GFH26264.1"/>
    </source>
</evidence>
<organism evidence="1 2">
    <name type="scientific">Haematococcus lacustris</name>
    <name type="common">Green alga</name>
    <name type="synonym">Haematococcus pluvialis</name>
    <dbReference type="NCBI Taxonomy" id="44745"/>
    <lineage>
        <taxon>Eukaryota</taxon>
        <taxon>Viridiplantae</taxon>
        <taxon>Chlorophyta</taxon>
        <taxon>core chlorophytes</taxon>
        <taxon>Chlorophyceae</taxon>
        <taxon>CS clade</taxon>
        <taxon>Chlamydomonadales</taxon>
        <taxon>Haematococcaceae</taxon>
        <taxon>Haematococcus</taxon>
    </lineage>
</organism>
<dbReference type="Proteomes" id="UP000485058">
    <property type="component" value="Unassembled WGS sequence"/>
</dbReference>
<dbReference type="AlphaFoldDB" id="A0A6A0A2U1"/>
<comment type="caution">
    <text evidence="1">The sequence shown here is derived from an EMBL/GenBank/DDBJ whole genome shotgun (WGS) entry which is preliminary data.</text>
</comment>
<protein>
    <submittedName>
        <fullName evidence="1">Uncharacterized protein</fullName>
    </submittedName>
</protein>
<reference evidence="1 2" key="1">
    <citation type="submission" date="2020-02" db="EMBL/GenBank/DDBJ databases">
        <title>Draft genome sequence of Haematococcus lacustris strain NIES-144.</title>
        <authorList>
            <person name="Morimoto D."/>
            <person name="Nakagawa S."/>
            <person name="Yoshida T."/>
            <person name="Sawayama S."/>
        </authorList>
    </citation>
    <scope>NUCLEOTIDE SEQUENCE [LARGE SCALE GENOMIC DNA]</scope>
    <source>
        <strain evidence="1 2">NIES-144</strain>
    </source>
</reference>
<accession>A0A6A0A2U1</accession>